<reference evidence="3" key="1">
    <citation type="submission" date="2022-07" db="EMBL/GenBank/DDBJ databases">
        <title>The genome of Lyophyllum shimeji provides insight into the initial evolution of ectomycorrhizal fungal genome.</title>
        <authorList>
            <person name="Kobayashi Y."/>
            <person name="Shibata T."/>
            <person name="Hirakawa H."/>
            <person name="Shigenobu S."/>
            <person name="Nishiyama T."/>
            <person name="Yamada A."/>
            <person name="Hasebe M."/>
            <person name="Kawaguchi M."/>
        </authorList>
    </citation>
    <scope>NUCLEOTIDE SEQUENCE</scope>
    <source>
        <strain evidence="3">AT787</strain>
    </source>
</reference>
<name>A0A9P3UKB3_LYOSH</name>
<feature type="compositionally biased region" description="Basic and acidic residues" evidence="1">
    <location>
        <begin position="182"/>
        <end position="202"/>
    </location>
</feature>
<feature type="domain" description="DnaJ homologue subfamily C member 28 conserved" evidence="2">
    <location>
        <begin position="240"/>
        <end position="310"/>
    </location>
</feature>
<feature type="region of interest" description="Disordered" evidence="1">
    <location>
        <begin position="151"/>
        <end position="204"/>
    </location>
</feature>
<accession>A0A9P3UKB3</accession>
<evidence type="ECO:0000259" key="2">
    <source>
        <dbReference type="Pfam" id="PF09350"/>
    </source>
</evidence>
<sequence length="458" mass="51706">MELRPLSSNILKLTQPFRRSSLLPTQCSVLSRGNHTSASEKLFADAAREEAEGSNPHKSSRLTVLENEHQNWDGEERIQDTVLRMLIDKYKPLRTGTIQSADQKLKLAPPRVRPASQGQVVVAPLTPSTGSWATEPLLPSKQGHQPWHTQFKAPAHATSSIKHASFPLPPPRPSAAAAKPVPVDDRARRKEREEKKRAERAGRLATARESTLDYRFGIRGGSEAPRSPVNPVSLKGWTNLVEEKIEKARQAGLFQTVKGRGKPLVTATEESNPFIAREEFLMNRIIQRQGAAPPWVQLQSELDTAVNSFRELLRQSWIRRAVRMLTLSTPPGLLHTFKLSDVRSFRDPEWEQRERSYHQVALEDLNALVRKYNGLAPYAVRRPYYMHNVEMDRLYEESAEEILRELGERARAPDVEMKIWTASEGPTSSAGAGATGEGLTRPTVHWLKRYYDPTIYLS</sequence>
<dbReference type="InterPro" id="IPR018961">
    <property type="entry name" value="DnaJ_homolog_subfam-C_membr-28"/>
</dbReference>
<protein>
    <recommendedName>
        <fullName evidence="2">DnaJ homologue subfamily C member 28 conserved domain-containing protein</fullName>
    </recommendedName>
</protein>
<evidence type="ECO:0000313" key="3">
    <source>
        <dbReference type="EMBL" id="GLB34226.1"/>
    </source>
</evidence>
<evidence type="ECO:0000313" key="4">
    <source>
        <dbReference type="Proteomes" id="UP001063166"/>
    </source>
</evidence>
<proteinExistence type="predicted"/>
<dbReference type="Pfam" id="PF09350">
    <property type="entry name" value="DJC28_CD"/>
    <property type="match status" value="1"/>
</dbReference>
<dbReference type="EMBL" id="BRPK01000001">
    <property type="protein sequence ID" value="GLB34226.1"/>
    <property type="molecule type" value="Genomic_DNA"/>
</dbReference>
<dbReference type="Proteomes" id="UP001063166">
    <property type="component" value="Unassembled WGS sequence"/>
</dbReference>
<gene>
    <name evidence="3" type="ORF">LshimejAT787_0111100</name>
</gene>
<dbReference type="PANTHER" id="PTHR39394:SF1">
    <property type="entry name" value="DNAJ HOMOLOGUE SUBFAMILY C MEMBER 28 CONSERVED DOMAIN-CONTAINING PROTEIN"/>
    <property type="match status" value="1"/>
</dbReference>
<keyword evidence="4" id="KW-1185">Reference proteome</keyword>
<comment type="caution">
    <text evidence="3">The sequence shown here is derived from an EMBL/GenBank/DDBJ whole genome shotgun (WGS) entry which is preliminary data.</text>
</comment>
<dbReference type="AlphaFoldDB" id="A0A9P3UKB3"/>
<organism evidence="3 4">
    <name type="scientific">Lyophyllum shimeji</name>
    <name type="common">Hon-shimeji</name>
    <name type="synonym">Tricholoma shimeji</name>
    <dbReference type="NCBI Taxonomy" id="47721"/>
    <lineage>
        <taxon>Eukaryota</taxon>
        <taxon>Fungi</taxon>
        <taxon>Dikarya</taxon>
        <taxon>Basidiomycota</taxon>
        <taxon>Agaricomycotina</taxon>
        <taxon>Agaricomycetes</taxon>
        <taxon>Agaricomycetidae</taxon>
        <taxon>Agaricales</taxon>
        <taxon>Tricholomatineae</taxon>
        <taxon>Lyophyllaceae</taxon>
        <taxon>Lyophyllum</taxon>
    </lineage>
</organism>
<evidence type="ECO:0000256" key="1">
    <source>
        <dbReference type="SAM" id="MobiDB-lite"/>
    </source>
</evidence>
<dbReference type="PANTHER" id="PTHR39394">
    <property type="entry name" value="YALI0E31793P"/>
    <property type="match status" value="1"/>
</dbReference>
<dbReference type="OrthoDB" id="547796at2759"/>